<reference evidence="7" key="1">
    <citation type="submission" date="2015-07" db="EMBL/GenBank/DDBJ databases">
        <title>Discovery of a poly(ethylene terephthalate assimilation.</title>
        <authorList>
            <person name="Yoshida S."/>
            <person name="Hiraga K."/>
            <person name="Takehana T."/>
            <person name="Taniguchi I."/>
            <person name="Yamaji H."/>
            <person name="Maeda Y."/>
            <person name="Toyohara K."/>
            <person name="Miyamoto K."/>
            <person name="Kimura Y."/>
            <person name="Oda K."/>
        </authorList>
    </citation>
    <scope>NUCLEOTIDE SEQUENCE [LARGE SCALE GENOMIC DNA]</scope>
    <source>
        <strain evidence="7">NBRC 110686 / TISTR 2288 / 201-F6</strain>
    </source>
</reference>
<keyword evidence="5" id="KW-0411">Iron-sulfur</keyword>
<evidence type="ECO:0000256" key="3">
    <source>
        <dbReference type="ARBA" id="ARBA00023002"/>
    </source>
</evidence>
<organism evidence="6 7">
    <name type="scientific">Piscinibacter sakaiensis</name>
    <name type="common">Ideonella sakaiensis</name>
    <dbReference type="NCBI Taxonomy" id="1547922"/>
    <lineage>
        <taxon>Bacteria</taxon>
        <taxon>Pseudomonadati</taxon>
        <taxon>Pseudomonadota</taxon>
        <taxon>Betaproteobacteria</taxon>
        <taxon>Burkholderiales</taxon>
        <taxon>Sphaerotilaceae</taxon>
        <taxon>Piscinibacter</taxon>
    </lineage>
</organism>
<gene>
    <name evidence="6" type="ORF">ISF6_0788</name>
</gene>
<comment type="caution">
    <text evidence="6">The sequence shown here is derived from an EMBL/GenBank/DDBJ whole genome shotgun (WGS) entry which is preliminary data.</text>
</comment>
<keyword evidence="2" id="KW-0479">Metal-binding</keyword>
<name>A0A0K8NXS2_PISS1</name>
<dbReference type="PROSITE" id="PS51257">
    <property type="entry name" value="PROKAR_LIPOPROTEIN"/>
    <property type="match status" value="1"/>
</dbReference>
<keyword evidence="4" id="KW-0408">Iron</keyword>
<proteinExistence type="predicted"/>
<protein>
    <submittedName>
        <fullName evidence="6">Putative membrane protein</fullName>
    </submittedName>
</protein>
<evidence type="ECO:0000313" key="7">
    <source>
        <dbReference type="Proteomes" id="UP000037660"/>
    </source>
</evidence>
<dbReference type="InterPro" id="IPR036188">
    <property type="entry name" value="FAD/NAD-bd_sf"/>
</dbReference>
<dbReference type="PANTHER" id="PTHR43498">
    <property type="entry name" value="FERREDOXIN:COB-COM HETERODISULFIDE REDUCTASE SUBUNIT A"/>
    <property type="match status" value="1"/>
</dbReference>
<evidence type="ECO:0000256" key="2">
    <source>
        <dbReference type="ARBA" id="ARBA00022723"/>
    </source>
</evidence>
<dbReference type="AlphaFoldDB" id="A0A0K8NXS2"/>
<dbReference type="Proteomes" id="UP000037660">
    <property type="component" value="Unassembled WGS sequence"/>
</dbReference>
<dbReference type="InterPro" id="IPR039650">
    <property type="entry name" value="HdrA-like"/>
</dbReference>
<evidence type="ECO:0000256" key="4">
    <source>
        <dbReference type="ARBA" id="ARBA00023004"/>
    </source>
</evidence>
<keyword evidence="3" id="KW-0560">Oxidoreductase</keyword>
<evidence type="ECO:0000256" key="1">
    <source>
        <dbReference type="ARBA" id="ARBA00022485"/>
    </source>
</evidence>
<dbReference type="EMBL" id="BBYR01000017">
    <property type="protein sequence ID" value="GAP35197.1"/>
    <property type="molecule type" value="Genomic_DNA"/>
</dbReference>
<dbReference type="STRING" id="1547922.ISF6_0788"/>
<dbReference type="OrthoDB" id="9777740at2"/>
<dbReference type="GO" id="GO:0016491">
    <property type="term" value="F:oxidoreductase activity"/>
    <property type="evidence" value="ECO:0007669"/>
    <property type="project" value="UniProtKB-KW"/>
</dbReference>
<dbReference type="SUPFAM" id="SSF51905">
    <property type="entry name" value="FAD/NAD(P)-binding domain"/>
    <property type="match status" value="1"/>
</dbReference>
<keyword evidence="1" id="KW-0004">4Fe-4S</keyword>
<dbReference type="GO" id="GO:0051539">
    <property type="term" value="F:4 iron, 4 sulfur cluster binding"/>
    <property type="evidence" value="ECO:0007669"/>
    <property type="project" value="UniProtKB-KW"/>
</dbReference>
<sequence length="440" mass="47125">MDARPVERVEVDLLVVGGGATGVAAACTAARAGLRVLLVERYGFCGGGAVAGLSGTVCGLYEAEDLPRTPRQLVHGFVDEFIAQMEGRGGLGPPLRYGKTFTRVHEPLAWRESADALLAEAGVRVLYHALCTEVQRNGDLIEGAIVWTKSGRLDVRARLSIDASGDADLLALAGLRTSCGADGVVQNPTMIFRLQGVDIPRFLAAHGSDTIMPAAVSALIVEAQGAGQDLPRSKIWLFPTTRPGELLCNCTRIRAADGRELNVVQGSDFSEAEVQGRLQVRAYARFFRERLAGCEHSWVNDTGVQVGVRQTRQGAGLAVLRNADVVAGRKFADGIARSPWPIELHAGDRPRVEWLLNDYYEVPYGCFVPERGEGLLFGGRCLSGEHEAVASARVTAQCFGYGQALGVAATLATRDGLQPRELPGQAVREALNRLGARLDD</sequence>
<dbReference type="PANTHER" id="PTHR43498:SF1">
    <property type="entry name" value="COB--COM HETERODISULFIDE REDUCTASE IRON-SULFUR SUBUNIT A"/>
    <property type="match status" value="1"/>
</dbReference>
<dbReference type="Pfam" id="PF12831">
    <property type="entry name" value="FAD_oxidored"/>
    <property type="match status" value="1"/>
</dbReference>
<accession>A0A0K8NXS2</accession>
<dbReference type="Gene3D" id="3.50.50.60">
    <property type="entry name" value="FAD/NAD(P)-binding domain"/>
    <property type="match status" value="1"/>
</dbReference>
<dbReference type="RefSeq" id="WP_054019273.1">
    <property type="nucleotide sequence ID" value="NZ_BBYR01000017.1"/>
</dbReference>
<evidence type="ECO:0000256" key="5">
    <source>
        <dbReference type="ARBA" id="ARBA00023014"/>
    </source>
</evidence>
<keyword evidence="7" id="KW-1185">Reference proteome</keyword>
<dbReference type="GO" id="GO:0046872">
    <property type="term" value="F:metal ion binding"/>
    <property type="evidence" value="ECO:0007669"/>
    <property type="project" value="UniProtKB-KW"/>
</dbReference>
<reference evidence="6 7" key="2">
    <citation type="journal article" date="2016" name="Science">
        <title>A bacterium that degrades and assimilates poly(ethylene terephthalate).</title>
        <authorList>
            <person name="Yoshida S."/>
            <person name="Hiraga K."/>
            <person name="Takehana T."/>
            <person name="Taniguchi I."/>
            <person name="Yamaji H."/>
            <person name="Maeda Y."/>
            <person name="Toyohara K."/>
            <person name="Miyamoto K."/>
            <person name="Kimura Y."/>
            <person name="Oda K."/>
        </authorList>
    </citation>
    <scope>NUCLEOTIDE SEQUENCE [LARGE SCALE GENOMIC DNA]</scope>
    <source>
        <strain evidence="7">NBRC 110686 / TISTR 2288 / 201-F6</strain>
    </source>
</reference>
<evidence type="ECO:0000313" key="6">
    <source>
        <dbReference type="EMBL" id="GAP35197.1"/>
    </source>
</evidence>